<dbReference type="EMBL" id="VRLW01000001">
    <property type="protein sequence ID" value="KAA1259661.1"/>
    <property type="molecule type" value="Genomic_DNA"/>
</dbReference>
<dbReference type="Proteomes" id="UP000322699">
    <property type="component" value="Unassembled WGS sequence"/>
</dbReference>
<evidence type="ECO:0000259" key="5">
    <source>
        <dbReference type="PROSITE" id="PS50893"/>
    </source>
</evidence>
<dbReference type="AlphaFoldDB" id="A0A5B1CHH1"/>
<dbReference type="Pfam" id="PF13732">
    <property type="entry name" value="DrrA1-3_C"/>
    <property type="match status" value="1"/>
</dbReference>
<evidence type="ECO:0000256" key="3">
    <source>
        <dbReference type="ARBA" id="ARBA00022741"/>
    </source>
</evidence>
<dbReference type="PROSITE" id="PS50893">
    <property type="entry name" value="ABC_TRANSPORTER_2"/>
    <property type="match status" value="1"/>
</dbReference>
<dbReference type="GO" id="GO:0005524">
    <property type="term" value="F:ATP binding"/>
    <property type="evidence" value="ECO:0007669"/>
    <property type="project" value="UniProtKB-KW"/>
</dbReference>
<dbReference type="SUPFAM" id="SSF52540">
    <property type="entry name" value="P-loop containing nucleoside triphosphate hydrolases"/>
    <property type="match status" value="1"/>
</dbReference>
<dbReference type="PANTHER" id="PTHR43335:SF3">
    <property type="entry name" value="ABC TRANSPORTER"/>
    <property type="match status" value="1"/>
</dbReference>
<proteinExistence type="inferred from homology"/>
<comment type="similarity">
    <text evidence="1">Belongs to the ABC transporter superfamily.</text>
</comment>
<dbReference type="InterPro" id="IPR003439">
    <property type="entry name" value="ABC_transporter-like_ATP-bd"/>
</dbReference>
<dbReference type="InterPro" id="IPR017871">
    <property type="entry name" value="ABC_transporter-like_CS"/>
</dbReference>
<dbReference type="RefSeq" id="WP_084422491.1">
    <property type="nucleotide sequence ID" value="NZ_LWSK01000023.1"/>
</dbReference>
<dbReference type="PANTHER" id="PTHR43335">
    <property type="entry name" value="ABC TRANSPORTER, ATP-BINDING PROTEIN"/>
    <property type="match status" value="1"/>
</dbReference>
<reference evidence="6 7" key="1">
    <citation type="submission" date="2019-08" db="EMBL/GenBank/DDBJ databases">
        <title>Deep-cultivation of Planctomycetes and their phenomic and genomic characterization uncovers novel biology.</title>
        <authorList>
            <person name="Wiegand S."/>
            <person name="Jogler M."/>
            <person name="Boedeker C."/>
            <person name="Pinto D."/>
            <person name="Vollmers J."/>
            <person name="Rivas-Marin E."/>
            <person name="Kohn T."/>
            <person name="Peeters S.H."/>
            <person name="Heuer A."/>
            <person name="Rast P."/>
            <person name="Oberbeckmann S."/>
            <person name="Bunk B."/>
            <person name="Jeske O."/>
            <person name="Meyerdierks A."/>
            <person name="Storesund J.E."/>
            <person name="Kallscheuer N."/>
            <person name="Luecker S."/>
            <person name="Lage O.M."/>
            <person name="Pohl T."/>
            <person name="Merkel B.J."/>
            <person name="Hornburger P."/>
            <person name="Mueller R.-W."/>
            <person name="Bruemmer F."/>
            <person name="Labrenz M."/>
            <person name="Spormann A.M."/>
            <person name="Op Den Camp H."/>
            <person name="Overmann J."/>
            <person name="Amann R."/>
            <person name="Jetten M.S.M."/>
            <person name="Mascher T."/>
            <person name="Medema M.H."/>
            <person name="Devos D.P."/>
            <person name="Kaster A.-K."/>
            <person name="Ovreas L."/>
            <person name="Rohde M."/>
            <person name="Galperin M.Y."/>
            <person name="Jogler C."/>
        </authorList>
    </citation>
    <scope>NUCLEOTIDE SEQUENCE [LARGE SCALE GENOMIC DNA]</scope>
    <source>
        <strain evidence="6 7">LF1</strain>
    </source>
</reference>
<evidence type="ECO:0000256" key="2">
    <source>
        <dbReference type="ARBA" id="ARBA00022448"/>
    </source>
</evidence>
<keyword evidence="4 6" id="KW-0067">ATP-binding</keyword>
<dbReference type="CDD" id="cd03230">
    <property type="entry name" value="ABC_DR_subfamily_A"/>
    <property type="match status" value="1"/>
</dbReference>
<comment type="caution">
    <text evidence="6">The sequence shown here is derived from an EMBL/GenBank/DDBJ whole genome shotgun (WGS) entry which is preliminary data.</text>
</comment>
<dbReference type="Gene3D" id="3.40.50.300">
    <property type="entry name" value="P-loop containing nucleotide triphosphate hydrolases"/>
    <property type="match status" value="1"/>
</dbReference>
<organism evidence="6 7">
    <name type="scientific">Rubripirellula obstinata</name>
    <dbReference type="NCBI Taxonomy" id="406547"/>
    <lineage>
        <taxon>Bacteria</taxon>
        <taxon>Pseudomonadati</taxon>
        <taxon>Planctomycetota</taxon>
        <taxon>Planctomycetia</taxon>
        <taxon>Pirellulales</taxon>
        <taxon>Pirellulaceae</taxon>
        <taxon>Rubripirellula</taxon>
    </lineage>
</organism>
<sequence length="329" mass="36329">MNKADVATAPITTPHTSWDGPVIELQNVSRYFDTTCAVDNVSFSVPRGKVFGYIGPNGAGKTTSMRILATLEIPSQGDARVEGLSSVNDPDRVRTRLGFMPDAFGTYRNTNCAEYLDFYARSHGLIGRQRTARMRWVMDFTGLRPLADKPIRGLSKGMRQRLCLGRALIHDPSVLILDEPAAGLDPRARIELRKIIRTLAADGKTILVSSHILTELAEMCDSVGIIEQGHLLATGSVDEIRGDAKTHRHVCIEMIGETQSLVTRLEAKEFVTKLRVDGSRVFVSMTGDQDTQADLLKELLDAGIRVLQYRSDDRSLEDVFLSVTKGQVQ</sequence>
<evidence type="ECO:0000256" key="4">
    <source>
        <dbReference type="ARBA" id="ARBA00022840"/>
    </source>
</evidence>
<dbReference type="Pfam" id="PF00005">
    <property type="entry name" value="ABC_tran"/>
    <property type="match status" value="1"/>
</dbReference>
<dbReference type="InterPro" id="IPR025302">
    <property type="entry name" value="DrrA1/2-like_C"/>
</dbReference>
<gene>
    <name evidence="6" type="primary">ybhF_3</name>
    <name evidence="6" type="ORF">LF1_21960</name>
</gene>
<dbReference type="OrthoDB" id="9795548at2"/>
<keyword evidence="7" id="KW-1185">Reference proteome</keyword>
<accession>A0A5B1CHH1</accession>
<evidence type="ECO:0000313" key="6">
    <source>
        <dbReference type="EMBL" id="KAA1259661.1"/>
    </source>
</evidence>
<name>A0A5B1CHH1_9BACT</name>
<evidence type="ECO:0000256" key="1">
    <source>
        <dbReference type="ARBA" id="ARBA00005417"/>
    </source>
</evidence>
<dbReference type="InterPro" id="IPR027417">
    <property type="entry name" value="P-loop_NTPase"/>
</dbReference>
<dbReference type="InterPro" id="IPR003593">
    <property type="entry name" value="AAA+_ATPase"/>
</dbReference>
<dbReference type="PROSITE" id="PS00211">
    <property type="entry name" value="ABC_TRANSPORTER_1"/>
    <property type="match status" value="1"/>
</dbReference>
<protein>
    <submittedName>
        <fullName evidence="6">Putative ABC transporter ATP-binding protein YbhF</fullName>
    </submittedName>
</protein>
<dbReference type="GO" id="GO:0016887">
    <property type="term" value="F:ATP hydrolysis activity"/>
    <property type="evidence" value="ECO:0007669"/>
    <property type="project" value="InterPro"/>
</dbReference>
<feature type="domain" description="ABC transporter" evidence="5">
    <location>
        <begin position="23"/>
        <end position="253"/>
    </location>
</feature>
<keyword evidence="3" id="KW-0547">Nucleotide-binding</keyword>
<evidence type="ECO:0000313" key="7">
    <source>
        <dbReference type="Proteomes" id="UP000322699"/>
    </source>
</evidence>
<dbReference type="SMART" id="SM00382">
    <property type="entry name" value="AAA"/>
    <property type="match status" value="1"/>
</dbReference>
<keyword evidence="2" id="KW-0813">Transport</keyword>